<feature type="domain" description="Zn(2)-C6 fungal-type" evidence="3">
    <location>
        <begin position="24"/>
        <end position="54"/>
    </location>
</feature>
<accession>A0A9W9CIE9</accession>
<dbReference type="EMBL" id="JAPEUY010000018">
    <property type="protein sequence ID" value="KAJ4363979.1"/>
    <property type="molecule type" value="Genomic_DNA"/>
</dbReference>
<dbReference type="Proteomes" id="UP001140560">
    <property type="component" value="Unassembled WGS sequence"/>
</dbReference>
<name>A0A9W9CIE9_9PLEO</name>
<dbReference type="PANTHER" id="PTHR37534">
    <property type="entry name" value="TRANSCRIPTIONAL ACTIVATOR PROTEIN UGA3"/>
    <property type="match status" value="1"/>
</dbReference>
<organism evidence="4 5">
    <name type="scientific">Neocucurbitaria cava</name>
    <dbReference type="NCBI Taxonomy" id="798079"/>
    <lineage>
        <taxon>Eukaryota</taxon>
        <taxon>Fungi</taxon>
        <taxon>Dikarya</taxon>
        <taxon>Ascomycota</taxon>
        <taxon>Pezizomycotina</taxon>
        <taxon>Dothideomycetes</taxon>
        <taxon>Pleosporomycetidae</taxon>
        <taxon>Pleosporales</taxon>
        <taxon>Pleosporineae</taxon>
        <taxon>Cucurbitariaceae</taxon>
        <taxon>Neocucurbitaria</taxon>
    </lineage>
</organism>
<sequence length="529" mass="58307">MEVSEPSEGADSPTAARPKRSRTGCLTCRTRRRKCDESKPKCQNCIGKGFECRYAAAFQILGKNNYTPEVESSVKYGNVRFVGDNGKQPAEQDEERPAVSTGKYNESSPNLTSPAVLMPFTAEESVMDTESRSRPTELQNAASHTPSPNSYEFALHGLLALGSRNGPGEDFNFSPVEESREHPVTSVLDSVDSSGIGMALASKKLVAKGIGDMQLRDEWQSTSPAQTQLGLSAYGRAATAESPAAPTPGSGVNAIKHALANVGTVGVDTHQTSISDLSMSTWAMTPDAVSTDIALELLKHYRYQIAPWLDICDSNQCFGVEVLAQSAEPTYFRYGVLALADASLNRNQTSQMQETADKIRETIDDQDVIQCALLDVFRTLRDVTTDLASFWLREEEIGDAGNDSIARCAQDAMALCVDAIMFSQGDEDRWLQRRYGLNRVEVWKTLIQGFVHWYKHRSQEFQPIIELYPKDGVQSDNDFPTIVFTSGAAILANQLYHTGMLLLLQNKPRFAEKPNSNSYCMSTLWYARA</sequence>
<evidence type="ECO:0000259" key="3">
    <source>
        <dbReference type="PROSITE" id="PS50048"/>
    </source>
</evidence>
<gene>
    <name evidence="4" type="ORF">N0V83_009433</name>
</gene>
<dbReference type="SMART" id="SM00066">
    <property type="entry name" value="GAL4"/>
    <property type="match status" value="1"/>
</dbReference>
<protein>
    <recommendedName>
        <fullName evidence="3">Zn(2)-C6 fungal-type domain-containing protein</fullName>
    </recommendedName>
</protein>
<comment type="caution">
    <text evidence="4">The sequence shown here is derived from an EMBL/GenBank/DDBJ whole genome shotgun (WGS) entry which is preliminary data.</text>
</comment>
<feature type="region of interest" description="Disordered" evidence="2">
    <location>
        <begin position="1"/>
        <end position="23"/>
    </location>
</feature>
<dbReference type="SUPFAM" id="SSF57701">
    <property type="entry name" value="Zn2/Cys6 DNA-binding domain"/>
    <property type="match status" value="1"/>
</dbReference>
<reference evidence="4" key="1">
    <citation type="submission" date="2022-10" db="EMBL/GenBank/DDBJ databases">
        <title>Tapping the CABI collections for fungal endophytes: first genome assemblies for Collariella, Neodidymelliopsis, Ascochyta clinopodiicola, Didymella pomorum, Didymosphaeria variabile, Neocosmospora piperis and Neocucurbitaria cava.</title>
        <authorList>
            <person name="Hill R."/>
        </authorList>
    </citation>
    <scope>NUCLEOTIDE SEQUENCE</scope>
    <source>
        <strain evidence="4">IMI 356814</strain>
    </source>
</reference>
<feature type="compositionally biased region" description="Polar residues" evidence="2">
    <location>
        <begin position="136"/>
        <end position="148"/>
    </location>
</feature>
<dbReference type="GO" id="GO:0045944">
    <property type="term" value="P:positive regulation of transcription by RNA polymerase II"/>
    <property type="evidence" value="ECO:0007669"/>
    <property type="project" value="TreeGrafter"/>
</dbReference>
<dbReference type="PANTHER" id="PTHR37534:SF9">
    <property type="entry name" value="ZN(II)2CYS6 TRANSCRIPTION FACTOR (EUROFUNG)"/>
    <property type="match status" value="1"/>
</dbReference>
<dbReference type="GO" id="GO:0005634">
    <property type="term" value="C:nucleus"/>
    <property type="evidence" value="ECO:0007669"/>
    <property type="project" value="TreeGrafter"/>
</dbReference>
<dbReference type="CDD" id="cd00067">
    <property type="entry name" value="GAL4"/>
    <property type="match status" value="1"/>
</dbReference>
<dbReference type="GO" id="GO:0000976">
    <property type="term" value="F:transcription cis-regulatory region binding"/>
    <property type="evidence" value="ECO:0007669"/>
    <property type="project" value="TreeGrafter"/>
</dbReference>
<dbReference type="InterPro" id="IPR036864">
    <property type="entry name" value="Zn2-C6_fun-type_DNA-bd_sf"/>
</dbReference>
<dbReference type="PROSITE" id="PS50048">
    <property type="entry name" value="ZN2_CY6_FUNGAL_2"/>
    <property type="match status" value="1"/>
</dbReference>
<proteinExistence type="predicted"/>
<dbReference type="Pfam" id="PF00172">
    <property type="entry name" value="Zn_clus"/>
    <property type="match status" value="1"/>
</dbReference>
<feature type="region of interest" description="Disordered" evidence="2">
    <location>
        <begin position="83"/>
        <end position="148"/>
    </location>
</feature>
<evidence type="ECO:0000313" key="4">
    <source>
        <dbReference type="EMBL" id="KAJ4363979.1"/>
    </source>
</evidence>
<evidence type="ECO:0000313" key="5">
    <source>
        <dbReference type="Proteomes" id="UP001140560"/>
    </source>
</evidence>
<evidence type="ECO:0000256" key="2">
    <source>
        <dbReference type="SAM" id="MobiDB-lite"/>
    </source>
</evidence>
<dbReference type="InterPro" id="IPR001138">
    <property type="entry name" value="Zn2Cys6_DnaBD"/>
</dbReference>
<dbReference type="OrthoDB" id="4475584at2759"/>
<dbReference type="PROSITE" id="PS00463">
    <property type="entry name" value="ZN2_CY6_FUNGAL_1"/>
    <property type="match status" value="1"/>
</dbReference>
<evidence type="ECO:0000256" key="1">
    <source>
        <dbReference type="ARBA" id="ARBA00023242"/>
    </source>
</evidence>
<dbReference type="GO" id="GO:0000981">
    <property type="term" value="F:DNA-binding transcription factor activity, RNA polymerase II-specific"/>
    <property type="evidence" value="ECO:0007669"/>
    <property type="project" value="InterPro"/>
</dbReference>
<dbReference type="Gene3D" id="4.10.240.10">
    <property type="entry name" value="Zn(2)-C6 fungal-type DNA-binding domain"/>
    <property type="match status" value="1"/>
</dbReference>
<dbReference type="GO" id="GO:0008270">
    <property type="term" value="F:zinc ion binding"/>
    <property type="evidence" value="ECO:0007669"/>
    <property type="project" value="InterPro"/>
</dbReference>
<keyword evidence="1" id="KW-0539">Nucleus</keyword>
<feature type="compositionally biased region" description="Polar residues" evidence="2">
    <location>
        <begin position="102"/>
        <end position="113"/>
    </location>
</feature>
<dbReference type="AlphaFoldDB" id="A0A9W9CIE9"/>
<keyword evidence="5" id="KW-1185">Reference proteome</keyword>